<dbReference type="Pfam" id="PF11185">
    <property type="entry name" value="DUF2971"/>
    <property type="match status" value="1"/>
</dbReference>
<sequence>MEIPSELFKYRNFEKYTILSLLNKGLWLPKPSQLNDPFDVQFKLNDADVSFQQFKDSFVHFQSWYFDKYKKRIKYNTFDLLFENNKPTYELKNKVRSFQKYWNSNCEKYGIFSLSETSTNSTMWSHYADNHSGICIGYDPKKLFYQSPNNAIEWLKKVTYEDELNIIRNAYLLYAQIGMGIDKNAFNDFFRNMLSIKSKDWSYEQEWRFYFPNSGGQIFNLNIDAITSITFGLKTPEETKAAISHILRYHQKKTCFYQVKRAQNVIGIIREPLKDKDDKYWFCSYE</sequence>
<evidence type="ECO:0000313" key="1">
    <source>
        <dbReference type="EMBL" id="WNK22515.1"/>
    </source>
</evidence>
<dbReference type="EMBL" id="CP135052">
    <property type="protein sequence ID" value="WNK22515.1"/>
    <property type="molecule type" value="Genomic_DNA"/>
</dbReference>
<reference evidence="1" key="1">
    <citation type="journal article" date="2023" name="Microbiol. Spectr.">
        <title>Whole-genome sequencing provides insights into a novel species: Providencia hangzhouensis associated with urinary tract infections.</title>
        <authorList>
            <person name="Dong X."/>
            <person name="Yu Y."/>
            <person name="Liu J."/>
            <person name="Cao D."/>
            <person name="Xiang Y."/>
            <person name="Bi K."/>
            <person name="Yuan X."/>
            <person name="Li S."/>
            <person name="Wu T."/>
            <person name="Zhang Y."/>
        </authorList>
    </citation>
    <scope>NUCLEOTIDE SEQUENCE</scope>
    <source>
        <strain evidence="1">PR-310</strain>
    </source>
</reference>
<dbReference type="RefSeq" id="WP_275612209.1">
    <property type="nucleotide sequence ID" value="NZ_CP135052.1"/>
</dbReference>
<gene>
    <name evidence="1" type="ORF">PZ638_11105</name>
</gene>
<dbReference type="InterPro" id="IPR021352">
    <property type="entry name" value="DUF2971"/>
</dbReference>
<dbReference type="GeneID" id="92275014"/>
<accession>A0ABY9Z4Y0</accession>
<dbReference type="Proteomes" id="UP001163184">
    <property type="component" value="Chromosome"/>
</dbReference>
<organism evidence="1 2">
    <name type="scientific">Providencia hangzhouensis</name>
    <dbReference type="NCBI Taxonomy" id="3031799"/>
    <lineage>
        <taxon>Bacteria</taxon>
        <taxon>Pseudomonadati</taxon>
        <taxon>Pseudomonadota</taxon>
        <taxon>Gammaproteobacteria</taxon>
        <taxon>Enterobacterales</taxon>
        <taxon>Morganellaceae</taxon>
        <taxon>Providencia</taxon>
    </lineage>
</organism>
<keyword evidence="2" id="KW-1185">Reference proteome</keyword>
<proteinExistence type="predicted"/>
<name>A0ABY9Z4Y0_9GAMM</name>
<protein>
    <submittedName>
        <fullName evidence="1">DUF2971 domain-containing protein</fullName>
    </submittedName>
</protein>
<evidence type="ECO:0000313" key="2">
    <source>
        <dbReference type="Proteomes" id="UP001163184"/>
    </source>
</evidence>